<name>A0A1M6G403_9FLAO</name>
<sequence>MKHYIILLYVFLLTITTVACREKTEVNTEKISTEIKTAAKKTKEIIKKEVKETNQAIQLGEDKIERAVQKKPGTN</sequence>
<dbReference type="AlphaFoldDB" id="A0A1M6G403"/>
<evidence type="ECO:0000313" key="1">
    <source>
        <dbReference type="EMBL" id="SHJ04706.1"/>
    </source>
</evidence>
<evidence type="ECO:0008006" key="3">
    <source>
        <dbReference type="Google" id="ProtNLM"/>
    </source>
</evidence>
<organism evidence="1 2">
    <name type="scientific">Mesonia phycicola</name>
    <dbReference type="NCBI Taxonomy" id="579105"/>
    <lineage>
        <taxon>Bacteria</taxon>
        <taxon>Pseudomonadati</taxon>
        <taxon>Bacteroidota</taxon>
        <taxon>Flavobacteriia</taxon>
        <taxon>Flavobacteriales</taxon>
        <taxon>Flavobacteriaceae</taxon>
        <taxon>Mesonia</taxon>
    </lineage>
</organism>
<dbReference type="EMBL" id="FQYY01000007">
    <property type="protein sequence ID" value="SHJ04706.1"/>
    <property type="molecule type" value="Genomic_DNA"/>
</dbReference>
<accession>A0A1M6G403</accession>
<protein>
    <recommendedName>
        <fullName evidence="3">Lipoprotein</fullName>
    </recommendedName>
</protein>
<reference evidence="1 2" key="1">
    <citation type="submission" date="2016-11" db="EMBL/GenBank/DDBJ databases">
        <authorList>
            <person name="Jaros S."/>
            <person name="Januszkiewicz K."/>
            <person name="Wedrychowicz H."/>
        </authorList>
    </citation>
    <scope>NUCLEOTIDE SEQUENCE [LARGE SCALE GENOMIC DNA]</scope>
    <source>
        <strain evidence="1 2">DSM 21425</strain>
    </source>
</reference>
<gene>
    <name evidence="1" type="ORF">SAMN04488096_107121</name>
</gene>
<dbReference type="RefSeq" id="WP_073152090.1">
    <property type="nucleotide sequence ID" value="NZ_FQYY01000007.1"/>
</dbReference>
<evidence type="ECO:0000313" key="2">
    <source>
        <dbReference type="Proteomes" id="UP000184225"/>
    </source>
</evidence>
<proteinExistence type="predicted"/>
<keyword evidence="2" id="KW-1185">Reference proteome</keyword>
<dbReference type="PROSITE" id="PS51257">
    <property type="entry name" value="PROKAR_LIPOPROTEIN"/>
    <property type="match status" value="1"/>
</dbReference>
<dbReference type="Proteomes" id="UP000184225">
    <property type="component" value="Unassembled WGS sequence"/>
</dbReference>